<keyword evidence="4" id="KW-0804">Transcription</keyword>
<dbReference type="OrthoDB" id="24735at2157"/>
<dbReference type="PANTHER" id="PTHR33238">
    <property type="entry name" value="IRON (METAL) DEPENDENT REPRESSOR, DTXR FAMILY"/>
    <property type="match status" value="1"/>
</dbReference>
<dbReference type="FunFam" id="1.10.60.10:FF:000005">
    <property type="entry name" value="Transcriptional regulator MntR protein"/>
    <property type="match status" value="1"/>
</dbReference>
<dbReference type="InterPro" id="IPR001367">
    <property type="entry name" value="Fe_dep_repressor"/>
</dbReference>
<protein>
    <submittedName>
        <fullName evidence="6">Iron (Metal) dependent repressor, DtxR family</fullName>
    </submittedName>
</protein>
<dbReference type="InterPro" id="IPR036390">
    <property type="entry name" value="WH_DNA-bd_sf"/>
</dbReference>
<dbReference type="SMART" id="SM00347">
    <property type="entry name" value="HTH_MARR"/>
    <property type="match status" value="1"/>
</dbReference>
<dbReference type="InterPro" id="IPR022689">
    <property type="entry name" value="Iron_dep_repressor"/>
</dbReference>
<comment type="similarity">
    <text evidence="1">Belongs to the DtxR/MntR family.</text>
</comment>
<evidence type="ECO:0000256" key="4">
    <source>
        <dbReference type="ARBA" id="ARBA00023163"/>
    </source>
</evidence>
<proteinExistence type="inferred from homology"/>
<dbReference type="InterPro" id="IPR036421">
    <property type="entry name" value="Fe_dep_repressor_sf"/>
</dbReference>
<dbReference type="eggNOG" id="arCOG02100">
    <property type="taxonomic scope" value="Archaea"/>
</dbReference>
<dbReference type="EMBL" id="CP002588">
    <property type="protein sequence ID" value="AEA46172.1"/>
    <property type="molecule type" value="Genomic_DNA"/>
</dbReference>
<evidence type="ECO:0000256" key="2">
    <source>
        <dbReference type="ARBA" id="ARBA00023015"/>
    </source>
</evidence>
<keyword evidence="7" id="KW-1185">Reference proteome</keyword>
<dbReference type="KEGG" id="ave:Arcve_0131"/>
<dbReference type="Gene3D" id="1.10.60.10">
    <property type="entry name" value="Iron dependent repressor, metal binding and dimerisation domain"/>
    <property type="match status" value="1"/>
</dbReference>
<dbReference type="PANTHER" id="PTHR33238:SF7">
    <property type="entry name" value="IRON-DEPENDENT TRANSCRIPTIONAL REGULATOR"/>
    <property type="match status" value="1"/>
</dbReference>
<evidence type="ECO:0000256" key="1">
    <source>
        <dbReference type="ARBA" id="ARBA00007871"/>
    </source>
</evidence>
<dbReference type="SMART" id="SM00529">
    <property type="entry name" value="HTH_DTXR"/>
    <property type="match status" value="1"/>
</dbReference>
<dbReference type="GeneID" id="10393223"/>
<sequence>MLSRRTEDYLEAIYQLSMEKGYTRIKDIASKLNVKPASVSEMVAKLAKEGYVVYEKRLFVALTEKGKTVAESVKERREILVKFLVTLGVPKHIAEEDACIIEHVLHPETVTQLKKFVKFVEESPIDPKWLNHFREFCRSGVHPCKVSLR</sequence>
<accession>F2KN71</accession>
<dbReference type="GO" id="GO:0003700">
    <property type="term" value="F:DNA-binding transcription factor activity"/>
    <property type="evidence" value="ECO:0007669"/>
    <property type="project" value="InterPro"/>
</dbReference>
<dbReference type="GO" id="GO:0046983">
    <property type="term" value="F:protein dimerization activity"/>
    <property type="evidence" value="ECO:0007669"/>
    <property type="project" value="InterPro"/>
</dbReference>
<gene>
    <name evidence="6" type="ordered locus">Arcve_0131</name>
</gene>
<organism evidence="6 7">
    <name type="scientific">Archaeoglobus veneficus (strain DSM 11195 / SNP6)</name>
    <dbReference type="NCBI Taxonomy" id="693661"/>
    <lineage>
        <taxon>Archaea</taxon>
        <taxon>Methanobacteriati</taxon>
        <taxon>Methanobacteriota</taxon>
        <taxon>Archaeoglobi</taxon>
        <taxon>Archaeoglobales</taxon>
        <taxon>Archaeoglobaceae</taxon>
        <taxon>Archaeoglobus</taxon>
    </lineage>
</organism>
<dbReference type="RefSeq" id="WP_013682848.1">
    <property type="nucleotide sequence ID" value="NC_015320.1"/>
</dbReference>
<dbReference type="Gene3D" id="1.10.10.10">
    <property type="entry name" value="Winged helix-like DNA-binding domain superfamily/Winged helix DNA-binding domain"/>
    <property type="match status" value="1"/>
</dbReference>
<feature type="domain" description="HTH dtxR-type" evidence="5">
    <location>
        <begin position="1"/>
        <end position="63"/>
    </location>
</feature>
<evidence type="ECO:0000313" key="6">
    <source>
        <dbReference type="EMBL" id="AEA46172.1"/>
    </source>
</evidence>
<dbReference type="HOGENOM" id="CLU_069532_3_0_2"/>
<reference evidence="6 7" key="1">
    <citation type="submission" date="2011-03" db="EMBL/GenBank/DDBJ databases">
        <title>The complete genome of Archaeoglobus veneficus SNP6.</title>
        <authorList>
            <consortium name="US DOE Joint Genome Institute (JGI-PGF)"/>
            <person name="Lucas S."/>
            <person name="Copeland A."/>
            <person name="Lapidus A."/>
            <person name="Bruce D."/>
            <person name="Goodwin L."/>
            <person name="Pitluck S."/>
            <person name="Kyrpides N."/>
            <person name="Mavromatis K."/>
            <person name="Pagani I."/>
            <person name="Ivanova N."/>
            <person name="Mikhailova N."/>
            <person name="Lu M."/>
            <person name="Detter J.C."/>
            <person name="Tapia R."/>
            <person name="Han C."/>
            <person name="Land M."/>
            <person name="Hauser L."/>
            <person name="Markowitz V."/>
            <person name="Cheng J.-F."/>
            <person name="Hugenholtz P."/>
            <person name="Woyke T."/>
            <person name="Wu D."/>
            <person name="Spring S."/>
            <person name="Brambilla E."/>
            <person name="Klenk H.-P."/>
            <person name="Eisen J.A."/>
        </authorList>
    </citation>
    <scope>NUCLEOTIDE SEQUENCE [LARGE SCALE GENOMIC DNA]</scope>
    <source>
        <strain evidence="7">SNP6</strain>
    </source>
</reference>
<keyword evidence="2" id="KW-0805">Transcription regulation</keyword>
<dbReference type="Pfam" id="PF02742">
    <property type="entry name" value="Fe_dep_repr_C"/>
    <property type="match status" value="1"/>
</dbReference>
<name>F2KN71_ARCVS</name>
<evidence type="ECO:0000259" key="5">
    <source>
        <dbReference type="PROSITE" id="PS50944"/>
    </source>
</evidence>
<dbReference type="GO" id="GO:0046914">
    <property type="term" value="F:transition metal ion binding"/>
    <property type="evidence" value="ECO:0007669"/>
    <property type="project" value="InterPro"/>
</dbReference>
<dbReference type="STRING" id="693661.Arcve_0131"/>
<dbReference type="Pfam" id="PF01325">
    <property type="entry name" value="Fe_dep_repress"/>
    <property type="match status" value="1"/>
</dbReference>
<dbReference type="AlphaFoldDB" id="F2KN71"/>
<dbReference type="Proteomes" id="UP000008136">
    <property type="component" value="Chromosome"/>
</dbReference>
<keyword evidence="3" id="KW-0238">DNA-binding</keyword>
<dbReference type="InterPro" id="IPR050536">
    <property type="entry name" value="DtxR_MntR_Metal-Reg"/>
</dbReference>
<evidence type="ECO:0000256" key="3">
    <source>
        <dbReference type="ARBA" id="ARBA00023125"/>
    </source>
</evidence>
<dbReference type="GO" id="GO:0003677">
    <property type="term" value="F:DNA binding"/>
    <property type="evidence" value="ECO:0007669"/>
    <property type="project" value="UniProtKB-KW"/>
</dbReference>
<dbReference type="SUPFAM" id="SSF46785">
    <property type="entry name" value="Winged helix' DNA-binding domain"/>
    <property type="match status" value="1"/>
</dbReference>
<dbReference type="InterPro" id="IPR022687">
    <property type="entry name" value="HTH_DTXR"/>
</dbReference>
<dbReference type="InterPro" id="IPR000835">
    <property type="entry name" value="HTH_MarR-typ"/>
</dbReference>
<dbReference type="InterPro" id="IPR036388">
    <property type="entry name" value="WH-like_DNA-bd_sf"/>
</dbReference>
<dbReference type="PROSITE" id="PS50944">
    <property type="entry name" value="HTH_DTXR"/>
    <property type="match status" value="1"/>
</dbReference>
<evidence type="ECO:0000313" key="7">
    <source>
        <dbReference type="Proteomes" id="UP000008136"/>
    </source>
</evidence>